<dbReference type="GO" id="GO:0008168">
    <property type="term" value="F:methyltransferase activity"/>
    <property type="evidence" value="ECO:0007669"/>
    <property type="project" value="UniProtKB-KW"/>
</dbReference>
<dbReference type="PANTHER" id="PTHR47354">
    <property type="entry name" value="NADH OXIDOREDUCTASE HCR"/>
    <property type="match status" value="1"/>
</dbReference>
<evidence type="ECO:0000256" key="3">
    <source>
        <dbReference type="ARBA" id="ARBA00022643"/>
    </source>
</evidence>
<reference evidence="11 12" key="1">
    <citation type="journal article" date="2014" name="Genome Announc.">
        <title>Complete Genome Sequence of Polychlorinated Biphenyl Degrader Comamonas testosteroni TK102 (NBRC 109938).</title>
        <authorList>
            <person name="Fukuda K."/>
            <person name="Hosoyama A."/>
            <person name="Tsuchikane K."/>
            <person name="Ohji S."/>
            <person name="Yamazoe A."/>
            <person name="Fujita N."/>
            <person name="Shintani M."/>
            <person name="Kimbara K."/>
        </authorList>
    </citation>
    <scope>NUCLEOTIDE SEQUENCE [LARGE SCALE GENOMIC DNA]</scope>
    <source>
        <strain evidence="11">TK102</strain>
    </source>
</reference>
<dbReference type="Gene3D" id="3.10.20.30">
    <property type="match status" value="1"/>
</dbReference>
<comment type="cofactor">
    <cofactor evidence="1">
        <name>FMN</name>
        <dbReference type="ChEBI" id="CHEBI:58210"/>
    </cofactor>
</comment>
<dbReference type="HOGENOM" id="CLU_003827_17_0_4"/>
<dbReference type="Pfam" id="PF22290">
    <property type="entry name" value="DmmA-like_N"/>
    <property type="match status" value="1"/>
</dbReference>
<evidence type="ECO:0000256" key="6">
    <source>
        <dbReference type="ARBA" id="ARBA00023002"/>
    </source>
</evidence>
<dbReference type="Proteomes" id="UP000028782">
    <property type="component" value="Chromosome"/>
</dbReference>
<dbReference type="CDD" id="cd00207">
    <property type="entry name" value="fer2"/>
    <property type="match status" value="1"/>
</dbReference>
<evidence type="ECO:0000256" key="4">
    <source>
        <dbReference type="ARBA" id="ARBA00022714"/>
    </source>
</evidence>
<dbReference type="Gene3D" id="3.40.50.80">
    <property type="entry name" value="Nucleotide-binding domain of ferredoxin-NADP reductase (FNR) module"/>
    <property type="match status" value="1"/>
</dbReference>
<dbReference type="InterPro" id="IPR006058">
    <property type="entry name" value="2Fe2S_fd_BS"/>
</dbReference>
<evidence type="ECO:0000256" key="7">
    <source>
        <dbReference type="ARBA" id="ARBA00023004"/>
    </source>
</evidence>
<dbReference type="EMBL" id="CP006704">
    <property type="protein sequence ID" value="AIJ47764.1"/>
    <property type="molecule type" value="Genomic_DNA"/>
</dbReference>
<dbReference type="PANTHER" id="PTHR47354:SF2">
    <property type="entry name" value="BLR2392 PROTEIN"/>
    <property type="match status" value="1"/>
</dbReference>
<keyword evidence="11" id="KW-0489">Methyltransferase</keyword>
<organism evidence="11 12">
    <name type="scientific">Comamonas testosteroni TK102</name>
    <dbReference type="NCBI Taxonomy" id="1392005"/>
    <lineage>
        <taxon>Bacteria</taxon>
        <taxon>Pseudomonadati</taxon>
        <taxon>Pseudomonadota</taxon>
        <taxon>Betaproteobacteria</taxon>
        <taxon>Burkholderiales</taxon>
        <taxon>Comamonadaceae</taxon>
        <taxon>Comamonas</taxon>
    </lineage>
</organism>
<evidence type="ECO:0000256" key="5">
    <source>
        <dbReference type="ARBA" id="ARBA00022723"/>
    </source>
</evidence>
<dbReference type="PRINTS" id="PR00409">
    <property type="entry name" value="PHDIOXRDTASE"/>
</dbReference>
<dbReference type="GO" id="GO:0032259">
    <property type="term" value="P:methylation"/>
    <property type="evidence" value="ECO:0007669"/>
    <property type="project" value="UniProtKB-KW"/>
</dbReference>
<dbReference type="PROSITE" id="PS00197">
    <property type="entry name" value="2FE2S_FER_1"/>
    <property type="match status" value="1"/>
</dbReference>
<keyword evidence="4" id="KW-0001">2Fe-2S</keyword>
<dbReference type="GO" id="GO:0016491">
    <property type="term" value="F:oxidoreductase activity"/>
    <property type="evidence" value="ECO:0007669"/>
    <property type="project" value="UniProtKB-KW"/>
</dbReference>
<dbReference type="SUPFAM" id="SSF63380">
    <property type="entry name" value="Riboflavin synthase domain-like"/>
    <property type="match status" value="1"/>
</dbReference>
<evidence type="ECO:0000256" key="2">
    <source>
        <dbReference type="ARBA" id="ARBA00022630"/>
    </source>
</evidence>
<keyword evidence="2" id="KW-0285">Flavoprotein</keyword>
<evidence type="ECO:0000313" key="12">
    <source>
        <dbReference type="Proteomes" id="UP000028782"/>
    </source>
</evidence>
<dbReference type="CDD" id="cd06185">
    <property type="entry name" value="PDR_like"/>
    <property type="match status" value="1"/>
</dbReference>
<dbReference type="InterPro" id="IPR001041">
    <property type="entry name" value="2Fe-2S_ferredoxin-type"/>
</dbReference>
<keyword evidence="7" id="KW-0408">Iron</keyword>
<sequence length="325" mass="35708">MARPNFNVQVASVRQLTDRVREYLLTSADGHQLPTYSAGSHIALHTISPERGLIVRHYSLVGGDNLEDDARNTYRIAVLREDHARGSAHIHATFEVGTKLQIGPPINNFPLDRRDQNVLLIAGGIGITPIFSMARSLHRRHCNYRVFYAGRSAKTLAYRSELARLAGDRVSFHHSDSEGPPDIEALLRNQPEGTRVYVCGPRPMIDATHAAAAQLGWAPERVRSEKFTAAISGDASPFTVHLQRSGKTVQVGSDVSILDALIADGVSVLWDCRRGECGLCPLPVIEAQGGIEHHDHYLTAEEKESDETLCICVSRTRGSRLVLDA</sequence>
<feature type="domain" description="FAD-binding FR-type" evidence="10">
    <location>
        <begin position="3"/>
        <end position="112"/>
    </location>
</feature>
<name>A0A076PLK9_COMTE</name>
<dbReference type="KEGG" id="ctes:O987_18275"/>
<dbReference type="RefSeq" id="WP_003053678.1">
    <property type="nucleotide sequence ID" value="NZ_CP006704.1"/>
</dbReference>
<dbReference type="Gene3D" id="2.40.30.10">
    <property type="entry name" value="Translation factors"/>
    <property type="match status" value="1"/>
</dbReference>
<feature type="domain" description="2Fe-2S ferredoxin-type" evidence="9">
    <location>
        <begin position="236"/>
        <end position="325"/>
    </location>
</feature>
<accession>A0A076PLK9</accession>
<dbReference type="SUPFAM" id="SSF54292">
    <property type="entry name" value="2Fe-2S ferredoxin-like"/>
    <property type="match status" value="1"/>
</dbReference>
<proteinExistence type="predicted"/>
<keyword evidence="8" id="KW-0411">Iron-sulfur</keyword>
<dbReference type="InterPro" id="IPR036010">
    <property type="entry name" value="2Fe-2S_ferredoxin-like_sf"/>
</dbReference>
<dbReference type="AlphaFoldDB" id="A0A076PLK9"/>
<dbReference type="Pfam" id="PF00111">
    <property type="entry name" value="Fer2"/>
    <property type="match status" value="1"/>
</dbReference>
<dbReference type="GO" id="GO:0046872">
    <property type="term" value="F:metal ion binding"/>
    <property type="evidence" value="ECO:0007669"/>
    <property type="project" value="UniProtKB-KW"/>
</dbReference>
<dbReference type="SUPFAM" id="SSF52343">
    <property type="entry name" value="Ferredoxin reductase-like, C-terminal NADP-linked domain"/>
    <property type="match status" value="1"/>
</dbReference>
<keyword evidence="3" id="KW-0288">FMN</keyword>
<dbReference type="InterPro" id="IPR017927">
    <property type="entry name" value="FAD-bd_FR_type"/>
</dbReference>
<dbReference type="InterPro" id="IPR012675">
    <property type="entry name" value="Beta-grasp_dom_sf"/>
</dbReference>
<dbReference type="InterPro" id="IPR017938">
    <property type="entry name" value="Riboflavin_synthase-like_b-brl"/>
</dbReference>
<evidence type="ECO:0000259" key="9">
    <source>
        <dbReference type="PROSITE" id="PS51085"/>
    </source>
</evidence>
<dbReference type="InterPro" id="IPR039261">
    <property type="entry name" value="FNR_nucleotide-bd"/>
</dbReference>
<dbReference type="InterPro" id="IPR054582">
    <property type="entry name" value="DmmA-like_N"/>
</dbReference>
<gene>
    <name evidence="11" type="ORF">O987_18275</name>
</gene>
<evidence type="ECO:0000256" key="8">
    <source>
        <dbReference type="ARBA" id="ARBA00023014"/>
    </source>
</evidence>
<evidence type="ECO:0000313" key="11">
    <source>
        <dbReference type="EMBL" id="AIJ47764.1"/>
    </source>
</evidence>
<keyword evidence="6" id="KW-0560">Oxidoreductase</keyword>
<evidence type="ECO:0000259" key="10">
    <source>
        <dbReference type="PROSITE" id="PS51384"/>
    </source>
</evidence>
<dbReference type="PROSITE" id="PS51085">
    <property type="entry name" value="2FE2S_FER_2"/>
    <property type="match status" value="1"/>
</dbReference>
<dbReference type="GO" id="GO:0051537">
    <property type="term" value="F:2 iron, 2 sulfur cluster binding"/>
    <property type="evidence" value="ECO:0007669"/>
    <property type="project" value="UniProtKB-KW"/>
</dbReference>
<keyword evidence="5" id="KW-0479">Metal-binding</keyword>
<dbReference type="InterPro" id="IPR050415">
    <property type="entry name" value="MRET"/>
</dbReference>
<evidence type="ECO:0000256" key="1">
    <source>
        <dbReference type="ARBA" id="ARBA00001917"/>
    </source>
</evidence>
<keyword evidence="11" id="KW-0808">Transferase</keyword>
<protein>
    <submittedName>
        <fullName evidence="11">Vanillate O-demethylase</fullName>
    </submittedName>
</protein>
<dbReference type="PROSITE" id="PS51384">
    <property type="entry name" value="FAD_FR"/>
    <property type="match status" value="1"/>
</dbReference>